<dbReference type="InterPro" id="IPR000847">
    <property type="entry name" value="LysR_HTH_N"/>
</dbReference>
<evidence type="ECO:0000313" key="6">
    <source>
        <dbReference type="EMBL" id="MFD2184039.1"/>
    </source>
</evidence>
<dbReference type="Gene3D" id="3.40.190.290">
    <property type="match status" value="1"/>
</dbReference>
<keyword evidence="4" id="KW-0804">Transcription</keyword>
<evidence type="ECO:0000313" key="7">
    <source>
        <dbReference type="Proteomes" id="UP001597314"/>
    </source>
</evidence>
<comment type="caution">
    <text evidence="6">The sequence shown here is derived from an EMBL/GenBank/DDBJ whole genome shotgun (WGS) entry which is preliminary data.</text>
</comment>
<dbReference type="EMBL" id="JBHUIW010000023">
    <property type="protein sequence ID" value="MFD2184039.1"/>
    <property type="molecule type" value="Genomic_DNA"/>
</dbReference>
<organism evidence="6 7">
    <name type="scientific">Rhodoplanes azumiensis</name>
    <dbReference type="NCBI Taxonomy" id="1897628"/>
    <lineage>
        <taxon>Bacteria</taxon>
        <taxon>Pseudomonadati</taxon>
        <taxon>Pseudomonadota</taxon>
        <taxon>Alphaproteobacteria</taxon>
        <taxon>Hyphomicrobiales</taxon>
        <taxon>Nitrobacteraceae</taxon>
        <taxon>Rhodoplanes</taxon>
    </lineage>
</organism>
<dbReference type="InterPro" id="IPR005119">
    <property type="entry name" value="LysR_subst-bd"/>
</dbReference>
<dbReference type="PRINTS" id="PR00039">
    <property type="entry name" value="HTHLYSR"/>
</dbReference>
<keyword evidence="7" id="KW-1185">Reference proteome</keyword>
<accession>A0ABW5AQD8</accession>
<reference evidence="7" key="1">
    <citation type="journal article" date="2019" name="Int. J. Syst. Evol. Microbiol.">
        <title>The Global Catalogue of Microorganisms (GCM) 10K type strain sequencing project: providing services to taxonomists for standard genome sequencing and annotation.</title>
        <authorList>
            <consortium name="The Broad Institute Genomics Platform"/>
            <consortium name="The Broad Institute Genome Sequencing Center for Infectious Disease"/>
            <person name="Wu L."/>
            <person name="Ma J."/>
        </authorList>
    </citation>
    <scope>NUCLEOTIDE SEQUENCE [LARGE SCALE GENOMIC DNA]</scope>
    <source>
        <strain evidence="7">CGMCC 1.6774</strain>
    </source>
</reference>
<evidence type="ECO:0000259" key="5">
    <source>
        <dbReference type="PROSITE" id="PS50931"/>
    </source>
</evidence>
<dbReference type="SUPFAM" id="SSF53850">
    <property type="entry name" value="Periplasmic binding protein-like II"/>
    <property type="match status" value="1"/>
</dbReference>
<protein>
    <submittedName>
        <fullName evidence="6">LysR family transcriptional regulator</fullName>
    </submittedName>
</protein>
<proteinExistence type="inferred from homology"/>
<dbReference type="PANTHER" id="PTHR30419:SF8">
    <property type="entry name" value="NITROGEN ASSIMILATION TRANSCRIPTIONAL ACTIVATOR-RELATED"/>
    <property type="match status" value="1"/>
</dbReference>
<keyword evidence="3" id="KW-0238">DNA-binding</keyword>
<dbReference type="InterPro" id="IPR036388">
    <property type="entry name" value="WH-like_DNA-bd_sf"/>
</dbReference>
<dbReference type="Proteomes" id="UP001597314">
    <property type="component" value="Unassembled WGS sequence"/>
</dbReference>
<dbReference type="Pfam" id="PF00126">
    <property type="entry name" value="HTH_1"/>
    <property type="match status" value="2"/>
</dbReference>
<comment type="similarity">
    <text evidence="1">Belongs to the LysR transcriptional regulatory family.</text>
</comment>
<dbReference type="PROSITE" id="PS50931">
    <property type="entry name" value="HTH_LYSR"/>
    <property type="match status" value="2"/>
</dbReference>
<evidence type="ECO:0000256" key="3">
    <source>
        <dbReference type="ARBA" id="ARBA00023125"/>
    </source>
</evidence>
<evidence type="ECO:0000256" key="2">
    <source>
        <dbReference type="ARBA" id="ARBA00023015"/>
    </source>
</evidence>
<evidence type="ECO:0000256" key="1">
    <source>
        <dbReference type="ARBA" id="ARBA00009437"/>
    </source>
</evidence>
<dbReference type="Pfam" id="PF03466">
    <property type="entry name" value="LysR_substrate"/>
    <property type="match status" value="1"/>
</dbReference>
<dbReference type="Gene3D" id="1.10.10.10">
    <property type="entry name" value="Winged helix-like DNA-binding domain superfamily/Winged helix DNA-binding domain"/>
    <property type="match status" value="2"/>
</dbReference>
<sequence length="405" mass="42532">MDRTRIGRLRAFDQVATTGGMTAAAAGLRLTQPAVSRAVRALEVELGTTLLERRGDGAVPTEAGRLLARRTARLFAQLRAAVGAATGADPGGDAASRIVRALADAHLRALAAVWTAQTFRRAAAALGIAEPTLHRAARDLEKLIGVALYRRTRDGVGLSATGAELARRFALAVAEVRAAREELALLRGSAAATVVIGVLALAPVRLVARAAEGVLRAHPGARVTIREAPYASLAESLRSGALDLIFGALRAPPPFDDLAEAALFDDPYRIACRRGHPLAGRRDLTPADLRPYGWVVPTAPLPRRAVVDRVRATWDLPDRVDVEADSLGGIVAVLAETDRLSLLPRAGVAGAGGDGAADALAVLDLPVPQPRRAVGVTTRADWLPTALQAEFLEQLREASRPAVAP</sequence>
<name>A0ABW5AQD8_9BRAD</name>
<evidence type="ECO:0000256" key="4">
    <source>
        <dbReference type="ARBA" id="ARBA00023163"/>
    </source>
</evidence>
<dbReference type="InterPro" id="IPR036390">
    <property type="entry name" value="WH_DNA-bd_sf"/>
</dbReference>
<dbReference type="PANTHER" id="PTHR30419">
    <property type="entry name" value="HTH-TYPE TRANSCRIPTIONAL REGULATOR YBHD"/>
    <property type="match status" value="1"/>
</dbReference>
<gene>
    <name evidence="6" type="ORF">ACFSOX_17940</name>
</gene>
<dbReference type="InterPro" id="IPR050950">
    <property type="entry name" value="HTH-type_LysR_regulators"/>
</dbReference>
<dbReference type="SUPFAM" id="SSF46785">
    <property type="entry name" value="Winged helix' DNA-binding domain"/>
    <property type="match status" value="2"/>
</dbReference>
<dbReference type="RefSeq" id="WP_378479187.1">
    <property type="nucleotide sequence ID" value="NZ_JBHUIW010000023.1"/>
</dbReference>
<feature type="domain" description="HTH lysR-type" evidence="5">
    <location>
        <begin position="1"/>
        <end position="61"/>
    </location>
</feature>
<feature type="domain" description="HTH lysR-type" evidence="5">
    <location>
        <begin position="106"/>
        <end position="159"/>
    </location>
</feature>
<keyword evidence="2" id="KW-0805">Transcription regulation</keyword>